<evidence type="ECO:0000259" key="1">
    <source>
        <dbReference type="SMART" id="SM00245"/>
    </source>
</evidence>
<dbReference type="Gene3D" id="3.30.750.44">
    <property type="match status" value="1"/>
</dbReference>
<protein>
    <submittedName>
        <fullName evidence="2">S41 family peptidase</fullName>
    </submittedName>
</protein>
<dbReference type="PANTHER" id="PTHR11261:SF3">
    <property type="entry name" value="RETINOL-BINDING PROTEIN 3"/>
    <property type="match status" value="1"/>
</dbReference>
<dbReference type="EMBL" id="BAAAKJ010000283">
    <property type="protein sequence ID" value="GAA1404617.1"/>
    <property type="molecule type" value="Genomic_DNA"/>
</dbReference>
<dbReference type="SUPFAM" id="SSF52096">
    <property type="entry name" value="ClpP/crotonase"/>
    <property type="match status" value="1"/>
</dbReference>
<dbReference type="CDD" id="cd07563">
    <property type="entry name" value="Peptidase_S41_IRBP"/>
    <property type="match status" value="1"/>
</dbReference>
<dbReference type="InterPro" id="IPR029045">
    <property type="entry name" value="ClpP/crotonase-like_dom_sf"/>
</dbReference>
<sequence length="334" mass="35332">MTRLQPAEITGIVAEARRLTTGLYVFPETGERIARVLDEALSQGRYERAGDAETLARLVTEDLQSVNGDGHLRLKFHPDPVPAAKEDGALLAELARGADLSLGGVPRIERLAGGVALLKLAPILFPLDMTGESLNAALALVARAEALILDLRECVGGDPYTSAHVCGHLFDEPTHLHTLYDRQDDSERQFWSPAPLPGPRFGGTKPVYVLISAATFSGGEELAYTLQQRGRAVVIGEVSGGGANPRRGFTLHPHLEATIPVARSVNPVSGGNWEGTGVVPDTGTDPARAHEVAHRAALAEVARLGGDTASAEEARRALGGLARDRPTAGPDARL</sequence>
<feature type="domain" description="Tail specific protease" evidence="1">
    <location>
        <begin position="87"/>
        <end position="285"/>
    </location>
</feature>
<dbReference type="Gene3D" id="3.90.226.10">
    <property type="entry name" value="2-enoyl-CoA Hydratase, Chain A, domain 1"/>
    <property type="match status" value="1"/>
</dbReference>
<dbReference type="InterPro" id="IPR005151">
    <property type="entry name" value="Tail-specific_protease"/>
</dbReference>
<proteinExistence type="predicted"/>
<dbReference type="SMART" id="SM00245">
    <property type="entry name" value="TSPc"/>
    <property type="match status" value="1"/>
</dbReference>
<gene>
    <name evidence="2" type="ORF">GCM10009639_50670</name>
</gene>
<evidence type="ECO:0000313" key="3">
    <source>
        <dbReference type="Proteomes" id="UP001499863"/>
    </source>
</evidence>
<keyword evidence="3" id="KW-1185">Reference proteome</keyword>
<reference evidence="2 3" key="1">
    <citation type="journal article" date="2019" name="Int. J. Syst. Evol. Microbiol.">
        <title>The Global Catalogue of Microorganisms (GCM) 10K type strain sequencing project: providing services to taxonomists for standard genome sequencing and annotation.</title>
        <authorList>
            <consortium name="The Broad Institute Genomics Platform"/>
            <consortium name="The Broad Institute Genome Sequencing Center for Infectious Disease"/>
            <person name="Wu L."/>
            <person name="Ma J."/>
        </authorList>
    </citation>
    <scope>NUCLEOTIDE SEQUENCE [LARGE SCALE GENOMIC DNA]</scope>
    <source>
        <strain evidence="2 3">JCM 12393</strain>
    </source>
</reference>
<dbReference type="Proteomes" id="UP001499863">
    <property type="component" value="Unassembled WGS sequence"/>
</dbReference>
<evidence type="ECO:0000313" key="2">
    <source>
        <dbReference type="EMBL" id="GAA1404617.1"/>
    </source>
</evidence>
<dbReference type="PANTHER" id="PTHR11261">
    <property type="entry name" value="INTERPHOTORECEPTOR RETINOID-BINDING PROTEIN"/>
    <property type="match status" value="1"/>
</dbReference>
<dbReference type="Pfam" id="PF11918">
    <property type="entry name" value="Peptidase_S41_N"/>
    <property type="match status" value="1"/>
</dbReference>
<comment type="caution">
    <text evidence="2">The sequence shown here is derived from an EMBL/GenBank/DDBJ whole genome shotgun (WGS) entry which is preliminary data.</text>
</comment>
<organism evidence="2 3">
    <name type="scientific">Kitasatospora putterlickiae</name>
    <dbReference type="NCBI Taxonomy" id="221725"/>
    <lineage>
        <taxon>Bacteria</taxon>
        <taxon>Bacillati</taxon>
        <taxon>Actinomycetota</taxon>
        <taxon>Actinomycetes</taxon>
        <taxon>Kitasatosporales</taxon>
        <taxon>Streptomycetaceae</taxon>
        <taxon>Kitasatospora</taxon>
    </lineage>
</organism>
<name>A0ABN1YEM5_9ACTN</name>
<dbReference type="RefSeq" id="WP_344339994.1">
    <property type="nucleotide sequence ID" value="NZ_BAAAKJ010000283.1"/>
</dbReference>
<dbReference type="Pfam" id="PF03572">
    <property type="entry name" value="Peptidase_S41"/>
    <property type="match status" value="1"/>
</dbReference>
<accession>A0ABN1YEM5</accession>